<keyword evidence="7" id="KW-1185">Reference proteome</keyword>
<evidence type="ECO:0000313" key="6">
    <source>
        <dbReference type="EMBL" id="RAY11382.1"/>
    </source>
</evidence>
<gene>
    <name evidence="6" type="ORF">DPM19_30625</name>
</gene>
<reference evidence="6 7" key="1">
    <citation type="submission" date="2018-06" db="EMBL/GenBank/DDBJ databases">
        <title>Actinomadura craniellae sp. nov. isolated from marine sponge Craniella sp.</title>
        <authorList>
            <person name="Li L."/>
            <person name="Xu Q.H."/>
            <person name="Lin H.W."/>
            <person name="Lu Y.H."/>
        </authorList>
    </citation>
    <scope>NUCLEOTIDE SEQUENCE [LARGE SCALE GENOMIC DNA]</scope>
    <source>
        <strain evidence="6 7">LHW63021</strain>
    </source>
</reference>
<keyword evidence="3" id="KW-0472">Membrane</keyword>
<evidence type="ECO:0000313" key="7">
    <source>
        <dbReference type="Proteomes" id="UP000251891"/>
    </source>
</evidence>
<dbReference type="Proteomes" id="UP000251891">
    <property type="component" value="Unassembled WGS sequence"/>
</dbReference>
<evidence type="ECO:0000259" key="5">
    <source>
        <dbReference type="Pfam" id="PF12849"/>
    </source>
</evidence>
<evidence type="ECO:0000256" key="1">
    <source>
        <dbReference type="ARBA" id="ARBA00008725"/>
    </source>
</evidence>
<dbReference type="OrthoDB" id="9801510at2"/>
<dbReference type="PANTHER" id="PTHR42996">
    <property type="entry name" value="PHOSPHATE-BINDING PROTEIN PSTS"/>
    <property type="match status" value="1"/>
</dbReference>
<evidence type="ECO:0000256" key="3">
    <source>
        <dbReference type="SAM" id="Phobius"/>
    </source>
</evidence>
<keyword evidence="3" id="KW-1133">Transmembrane helix</keyword>
<feature type="signal peptide" evidence="4">
    <location>
        <begin position="1"/>
        <end position="19"/>
    </location>
</feature>
<evidence type="ECO:0000256" key="4">
    <source>
        <dbReference type="SAM" id="SignalP"/>
    </source>
</evidence>
<feature type="transmembrane region" description="Helical" evidence="3">
    <location>
        <begin position="498"/>
        <end position="521"/>
    </location>
</feature>
<dbReference type="Pfam" id="PF12849">
    <property type="entry name" value="PBP_like_2"/>
    <property type="match status" value="1"/>
</dbReference>
<dbReference type="Gene3D" id="3.40.190.10">
    <property type="entry name" value="Periplasmic binding protein-like II"/>
    <property type="match status" value="2"/>
</dbReference>
<feature type="chain" id="PRO_5039444255" description="PBP domain-containing protein" evidence="4">
    <location>
        <begin position="20"/>
        <end position="528"/>
    </location>
</feature>
<dbReference type="PANTHER" id="PTHR42996:SF1">
    <property type="entry name" value="PHOSPHATE-BINDING PROTEIN PSTS"/>
    <property type="match status" value="1"/>
</dbReference>
<feature type="region of interest" description="Disordered" evidence="2">
    <location>
        <begin position="413"/>
        <end position="473"/>
    </location>
</feature>
<feature type="compositionally biased region" description="Gly residues" evidence="2">
    <location>
        <begin position="421"/>
        <end position="451"/>
    </location>
</feature>
<protein>
    <recommendedName>
        <fullName evidence="5">PBP domain-containing protein</fullName>
    </recommendedName>
</protein>
<dbReference type="EMBL" id="QLYX01000019">
    <property type="protein sequence ID" value="RAY11382.1"/>
    <property type="molecule type" value="Genomic_DNA"/>
</dbReference>
<proteinExistence type="inferred from homology"/>
<comment type="caution">
    <text evidence="6">The sequence shown here is derived from an EMBL/GenBank/DDBJ whole genome shotgun (WGS) entry which is preliminary data.</text>
</comment>
<keyword evidence="3" id="KW-0812">Transmembrane</keyword>
<dbReference type="SUPFAM" id="SSF53850">
    <property type="entry name" value="Periplasmic binding protein-like II"/>
    <property type="match status" value="1"/>
</dbReference>
<dbReference type="InterPro" id="IPR050962">
    <property type="entry name" value="Phosphate-bind_PstS"/>
</dbReference>
<keyword evidence="4" id="KW-0732">Signal</keyword>
<evidence type="ECO:0000256" key="2">
    <source>
        <dbReference type="SAM" id="MobiDB-lite"/>
    </source>
</evidence>
<feature type="domain" description="PBP" evidence="5">
    <location>
        <begin position="27"/>
        <end position="357"/>
    </location>
</feature>
<feature type="compositionally biased region" description="Low complexity" evidence="2">
    <location>
        <begin position="452"/>
        <end position="473"/>
    </location>
</feature>
<comment type="similarity">
    <text evidence="1">Belongs to the PstS family.</text>
</comment>
<organism evidence="6 7">
    <name type="scientific">Actinomadura craniellae</name>
    <dbReference type="NCBI Taxonomy" id="2231787"/>
    <lineage>
        <taxon>Bacteria</taxon>
        <taxon>Bacillati</taxon>
        <taxon>Actinomycetota</taxon>
        <taxon>Actinomycetes</taxon>
        <taxon>Streptosporangiales</taxon>
        <taxon>Thermomonosporaceae</taxon>
        <taxon>Actinomadura</taxon>
    </lineage>
</organism>
<dbReference type="CDD" id="cd13565">
    <property type="entry name" value="PBP2_PstS"/>
    <property type="match status" value="1"/>
</dbReference>
<dbReference type="AlphaFoldDB" id="A0A365GX64"/>
<sequence length="528" mass="55012">MIKKSVTSATALCTVCALAAVAAPSPAAASSALPAVSGSGSTFAAVAIQQWTADVARSQSLRVNFNPIGSTAGRDQFARRLVDFASSDVSYRFPGGLGDENVPNFKYTYAPLVAGGTAILYNLKDRAGRPITDLQLSGKLLVRILTNGYFAAEHGEARMYWDDPAIAAENPHLRNRLPHTQPRSVVRTEGSGTTSVFTEYLSKQDPGRWRTFMEGRSRTGQHQPAEDCTSRICSATDKWPQGRADTDYKTGSDGLANHVQRYADRIGYAEYAYALQRGVPVARVRNQAGNYLLPEPCHQAVALTRADRNGDGTYNLDRVYDHPHAKAYPISSYNYVILPTEGLDPQKGQAMGRFILYSITEGQKKAAALGYSPLPTNLIQQGFSALGGVPGRPAIPGNPAQWGQFYESLKLPDGTQCGEAGRTGRGGGAGGGGAAAGGGTGGSAGGPGGPGSATPGATTAAAGTAGPTAGVNQSVSPTQAAAAASNVSKAAQSAGVPWALYVAALGLLGLVFLPTPIAAVARRVKRRD</sequence>
<name>A0A365GX64_9ACTN</name>
<accession>A0A365GX64</accession>
<dbReference type="InterPro" id="IPR024370">
    <property type="entry name" value="PBP_domain"/>
</dbReference>
<dbReference type="RefSeq" id="WP_111871574.1">
    <property type="nucleotide sequence ID" value="NZ_QLYX01000019.1"/>
</dbReference>